<evidence type="ECO:0000259" key="2">
    <source>
        <dbReference type="Pfam" id="PF20710"/>
    </source>
</evidence>
<accession>A0A9N8EYF3</accession>
<reference evidence="3" key="1">
    <citation type="submission" date="2020-06" db="EMBL/GenBank/DDBJ databases">
        <authorList>
            <consortium name="Plant Systems Biology data submission"/>
        </authorList>
    </citation>
    <scope>NUCLEOTIDE SEQUENCE</scope>
    <source>
        <strain evidence="3">D6</strain>
    </source>
</reference>
<evidence type="ECO:0000256" key="1">
    <source>
        <dbReference type="SAM" id="MobiDB-lite"/>
    </source>
</evidence>
<protein>
    <recommendedName>
        <fullName evidence="2">DUF6824 domain-containing protein</fullName>
    </recommendedName>
</protein>
<dbReference type="Proteomes" id="UP001153069">
    <property type="component" value="Unassembled WGS sequence"/>
</dbReference>
<comment type="caution">
    <text evidence="3">The sequence shown here is derived from an EMBL/GenBank/DDBJ whole genome shotgun (WGS) entry which is preliminary data.</text>
</comment>
<evidence type="ECO:0000313" key="4">
    <source>
        <dbReference type="Proteomes" id="UP001153069"/>
    </source>
</evidence>
<evidence type="ECO:0000313" key="3">
    <source>
        <dbReference type="EMBL" id="CAB9528249.1"/>
    </source>
</evidence>
<name>A0A9N8EYF3_9STRA</name>
<dbReference type="AlphaFoldDB" id="A0A9N8EYF3"/>
<proteinExistence type="predicted"/>
<gene>
    <name evidence="3" type="ORF">SEMRO_2180_G317970.1</name>
</gene>
<dbReference type="Pfam" id="PF20710">
    <property type="entry name" value="DUF6824"/>
    <property type="match status" value="1"/>
</dbReference>
<dbReference type="EMBL" id="CAICTM010002178">
    <property type="protein sequence ID" value="CAB9528249.1"/>
    <property type="molecule type" value="Genomic_DNA"/>
</dbReference>
<sequence>MSSLKSISHNLPRAMHCQTDEPIPLKDTNSEKAQHSFMDVPELAKKKAQQSKSPNESEKKVHPPILPHENDILLGRGGKNNMHVGNEKLRELARTVAEQYHRSSKKEKSYLSRTLVQKVKEMDPPGRFLRRHPKDNLWEDMSDDEDKCREKCAQVLRDAVAYVGLKDAPPPSMAQREQHLQHNPYAMRQNQLAMQAHMQQQSMRMNPFAMSASTSSQILSHHQQLMAASSAGDISSAASRQFAFPNFNRPPPQLPRHSLTPSTGSYEPIGLSSATGYASMPPAGIPQSINIHPGMPALQGDGRPFNIYPGMPSLPQGDGRPAKRARRLSNPYFDPFASTVTMTGETGYGNDRRLSIASNSYPAGSDFPSQNIPGPRVRRDSLFGNLSVGAHGSDHSVRDFELFPDITDNNDCAAPKNDTDAAAGDEFSSDFC</sequence>
<dbReference type="InterPro" id="IPR049227">
    <property type="entry name" value="DUF6824"/>
</dbReference>
<organism evidence="3 4">
    <name type="scientific">Seminavis robusta</name>
    <dbReference type="NCBI Taxonomy" id="568900"/>
    <lineage>
        <taxon>Eukaryota</taxon>
        <taxon>Sar</taxon>
        <taxon>Stramenopiles</taxon>
        <taxon>Ochrophyta</taxon>
        <taxon>Bacillariophyta</taxon>
        <taxon>Bacillariophyceae</taxon>
        <taxon>Bacillariophycidae</taxon>
        <taxon>Naviculales</taxon>
        <taxon>Naviculaceae</taxon>
        <taxon>Seminavis</taxon>
    </lineage>
</organism>
<feature type="region of interest" description="Disordered" evidence="1">
    <location>
        <begin position="1"/>
        <end position="67"/>
    </location>
</feature>
<keyword evidence="4" id="KW-1185">Reference proteome</keyword>
<feature type="domain" description="DUF6824" evidence="2">
    <location>
        <begin position="71"/>
        <end position="158"/>
    </location>
</feature>